<dbReference type="GO" id="GO:0005634">
    <property type="term" value="C:nucleus"/>
    <property type="evidence" value="ECO:0007669"/>
    <property type="project" value="UniProtKB-SubCell"/>
</dbReference>
<comment type="subcellular location">
    <subcellularLocation>
        <location evidence="2">Cytoplasm</location>
        <location evidence="2">P-body</location>
    </subcellularLocation>
    <subcellularLocation>
        <location evidence="1">Nucleus</location>
    </subcellularLocation>
</comment>
<dbReference type="InterPro" id="IPR019167">
    <property type="entry name" value="PAT1_dom"/>
</dbReference>
<evidence type="ECO:0000313" key="10">
    <source>
        <dbReference type="Proteomes" id="UP000008743"/>
    </source>
</evidence>
<dbReference type="GO" id="GO:0003723">
    <property type="term" value="F:RNA binding"/>
    <property type="evidence" value="ECO:0007669"/>
    <property type="project" value="UniProtKB-KW"/>
</dbReference>
<evidence type="ECO:0000313" key="9">
    <source>
        <dbReference type="EMBL" id="KJE92188.1"/>
    </source>
</evidence>
<dbReference type="AlphaFoldDB" id="A0A0D2WNW9"/>
<sequence length="696" mass="75878">MSFFGFDTALPPDPSGAAATDDQLELDDTHNDETFGGSIEIGTDWEMSNDQLAAIQAEFMRGSTAAPASTLPPLASGLPEPSHDLAAPGESWAAAADIDVAAPMAQLRIENKPPSSGAAPLSFSTTYGSEYGGAAVWGDPQLSSIWGAPAVAKPANKMVSVAELEQQPSQQPQPRMFSLAEIEQQQQQTPQQQFQLPYGAVPPGFPVQPGHQGLLPQSFPGAPMPMYGLPPGMPLPPGFNIMQQQQQQQPQQQQSTAIPEPYAQYSSLVASGFLNSASFHQPLDTNANEPGMIRDQRGNRRRFQLMSRSDKEFVIRVQLTTLQTDNPFVDDYYYQSYMQRKHHKEAMAPRLVLPQQSAAQQQQRQAYLQHLQARKAAPVTGFENVLGKLLVGSIHNPRQMISVASSDKSGANESEDKIVSRRRKILRFIEAAYQTMIDIEDIQKQAAACGPQERQPFFVKRAALVNDLFADLALPESTAASEDAAFYDLLSVPKGLKLVRRLLPLFSESQGFAVVSAILHRIEAYSAGRTGLSGTDPVEIHSLLMSHVVPPVVRVIELFSAARVLACTDIALSVLTPENASTIVGGSLGVTIVYAFLRRMDHLLSDPNSTTRAQQDKWVGFVEKLVGLLQGQFAHVVSLCLNHRSLWVFAMLSILLKYASASSKASIKQELEPTFATLPDGLQTSPAVKMLQQQLN</sequence>
<evidence type="ECO:0000256" key="2">
    <source>
        <dbReference type="ARBA" id="ARBA00004201"/>
    </source>
</evidence>
<dbReference type="Pfam" id="PF09770">
    <property type="entry name" value="PAT1"/>
    <property type="match status" value="2"/>
</dbReference>
<evidence type="ECO:0000256" key="4">
    <source>
        <dbReference type="ARBA" id="ARBA00022490"/>
    </source>
</evidence>
<protein>
    <recommendedName>
        <fullName evidence="8">mRNA decay factor PAT1 domain-containing protein</fullName>
    </recommendedName>
</protein>
<keyword evidence="6" id="KW-0539">Nucleus</keyword>
<dbReference type="OrthoDB" id="74835at2759"/>
<evidence type="ECO:0000256" key="7">
    <source>
        <dbReference type="SAM" id="MobiDB-lite"/>
    </source>
</evidence>
<dbReference type="GO" id="GO:0000932">
    <property type="term" value="C:P-body"/>
    <property type="evidence" value="ECO:0007669"/>
    <property type="project" value="UniProtKB-SubCell"/>
</dbReference>
<dbReference type="STRING" id="595528.A0A0D2WNW9"/>
<feature type="domain" description="mRNA decay factor PAT1" evidence="8">
    <location>
        <begin position="305"/>
        <end position="637"/>
    </location>
</feature>
<evidence type="ECO:0000256" key="5">
    <source>
        <dbReference type="ARBA" id="ARBA00022884"/>
    </source>
</evidence>
<dbReference type="PhylomeDB" id="A0A0D2WNW9"/>
<reference evidence="10" key="1">
    <citation type="submission" date="2011-02" db="EMBL/GenBank/DDBJ databases">
        <title>The Genome Sequence of Capsaspora owczarzaki ATCC 30864.</title>
        <authorList>
            <person name="Russ C."/>
            <person name="Cuomo C."/>
            <person name="Burger G."/>
            <person name="Gray M.W."/>
            <person name="Holland P.W.H."/>
            <person name="King N."/>
            <person name="Lang F.B.F."/>
            <person name="Roger A.J."/>
            <person name="Ruiz-Trillo I."/>
            <person name="Young S.K."/>
            <person name="Zeng Q."/>
            <person name="Gargeya S."/>
            <person name="Alvarado L."/>
            <person name="Berlin A."/>
            <person name="Chapman S.B."/>
            <person name="Chen Z."/>
            <person name="Freedman E."/>
            <person name="Gellesch M."/>
            <person name="Goldberg J."/>
            <person name="Griggs A."/>
            <person name="Gujja S."/>
            <person name="Heilman E."/>
            <person name="Heiman D."/>
            <person name="Howarth C."/>
            <person name="Mehta T."/>
            <person name="Neiman D."/>
            <person name="Pearson M."/>
            <person name="Roberts A."/>
            <person name="Saif S."/>
            <person name="Shea T."/>
            <person name="Shenoy N."/>
            <person name="Sisk P."/>
            <person name="Stolte C."/>
            <person name="Sykes S."/>
            <person name="White J."/>
            <person name="Yandava C."/>
            <person name="Haas B."/>
            <person name="Nusbaum C."/>
            <person name="Birren B."/>
        </authorList>
    </citation>
    <scope>NUCLEOTIDE SEQUENCE</scope>
    <source>
        <strain evidence="10">ATCC 30864</strain>
    </source>
</reference>
<dbReference type="PANTHER" id="PTHR21551:SF0">
    <property type="entry name" value="PROTEIN ASSOCIATED WITH TOPO II RELATED-1, ISOFORM A"/>
    <property type="match status" value="1"/>
</dbReference>
<evidence type="ECO:0000259" key="8">
    <source>
        <dbReference type="Pfam" id="PF09770"/>
    </source>
</evidence>
<feature type="domain" description="mRNA decay factor PAT1" evidence="8">
    <location>
        <begin position="22"/>
        <end position="258"/>
    </location>
</feature>
<accession>A0A0D2WNW9</accession>
<feature type="compositionally biased region" description="Low complexity" evidence="7">
    <location>
        <begin position="66"/>
        <end position="79"/>
    </location>
</feature>
<dbReference type="PANTHER" id="PTHR21551">
    <property type="entry name" value="TOPOISOMERASE II-ASSOCIATED PROTEIN PAT1"/>
    <property type="match status" value="1"/>
</dbReference>
<dbReference type="EMBL" id="KE346363">
    <property type="protein sequence ID" value="KJE92188.1"/>
    <property type="molecule type" value="Genomic_DNA"/>
</dbReference>
<dbReference type="RefSeq" id="XP_004364041.1">
    <property type="nucleotide sequence ID" value="XM_004363984.2"/>
</dbReference>
<evidence type="ECO:0000256" key="3">
    <source>
        <dbReference type="ARBA" id="ARBA00009138"/>
    </source>
</evidence>
<dbReference type="eggNOG" id="KOG4592">
    <property type="taxonomic scope" value="Eukaryota"/>
</dbReference>
<organism evidence="9 10">
    <name type="scientific">Capsaspora owczarzaki (strain ATCC 30864)</name>
    <dbReference type="NCBI Taxonomy" id="595528"/>
    <lineage>
        <taxon>Eukaryota</taxon>
        <taxon>Filasterea</taxon>
        <taxon>Capsaspora</taxon>
    </lineage>
</organism>
<gene>
    <name evidence="9" type="ORF">CAOG_003202</name>
</gene>
<keyword evidence="4" id="KW-0963">Cytoplasm</keyword>
<proteinExistence type="inferred from homology"/>
<dbReference type="FunCoup" id="A0A0D2WNW9">
    <property type="interactions" value="129"/>
</dbReference>
<dbReference type="InterPro" id="IPR039900">
    <property type="entry name" value="Pat1-like"/>
</dbReference>
<comment type="similarity">
    <text evidence="3">Belongs to the PAT1 family.</text>
</comment>
<dbReference type="InParanoid" id="A0A0D2WNW9"/>
<evidence type="ECO:0000256" key="1">
    <source>
        <dbReference type="ARBA" id="ARBA00004123"/>
    </source>
</evidence>
<feature type="region of interest" description="Disordered" evidence="7">
    <location>
        <begin position="66"/>
        <end position="87"/>
    </location>
</feature>
<evidence type="ECO:0000256" key="6">
    <source>
        <dbReference type="ARBA" id="ARBA00023242"/>
    </source>
</evidence>
<keyword evidence="10" id="KW-1185">Reference proteome</keyword>
<dbReference type="GO" id="GO:0033962">
    <property type="term" value="P:P-body assembly"/>
    <property type="evidence" value="ECO:0007669"/>
    <property type="project" value="TreeGrafter"/>
</dbReference>
<name>A0A0D2WNW9_CAPO3</name>
<dbReference type="Proteomes" id="UP000008743">
    <property type="component" value="Unassembled WGS sequence"/>
</dbReference>
<dbReference type="GO" id="GO:0000290">
    <property type="term" value="P:deadenylation-dependent decapping of nuclear-transcribed mRNA"/>
    <property type="evidence" value="ECO:0007669"/>
    <property type="project" value="InterPro"/>
</dbReference>
<keyword evidence="5" id="KW-0694">RNA-binding</keyword>